<dbReference type="SUPFAM" id="SSF53474">
    <property type="entry name" value="alpha/beta-Hydrolases"/>
    <property type="match status" value="1"/>
</dbReference>
<gene>
    <name evidence="12" type="ORF">D8674_040844</name>
</gene>
<keyword evidence="13" id="KW-1185">Reference proteome</keyword>
<dbReference type="InterPro" id="IPR029058">
    <property type="entry name" value="AB_hydrolase_fold"/>
</dbReference>
<reference evidence="12 13" key="2">
    <citation type="submission" date="2019-11" db="EMBL/GenBank/DDBJ databases">
        <title>A de novo genome assembly of a pear dwarfing rootstock.</title>
        <authorList>
            <person name="Wang F."/>
            <person name="Wang J."/>
            <person name="Li S."/>
            <person name="Zhang Y."/>
            <person name="Fang M."/>
            <person name="Ma L."/>
            <person name="Zhao Y."/>
            <person name="Jiang S."/>
        </authorList>
    </citation>
    <scope>NUCLEOTIDE SEQUENCE [LARGE SCALE GENOMIC DNA]</scope>
    <source>
        <strain evidence="12">S2</strain>
        <tissue evidence="12">Leaf</tissue>
    </source>
</reference>
<name>A0A5N5H874_9ROSA</name>
<dbReference type="InterPro" id="IPR001563">
    <property type="entry name" value="Peptidase_S10"/>
</dbReference>
<sequence>MCPSGTWKAMSMAAAIFLQLCYSMEAVESSSHHHPDHKIISLPGQPPVGFQHFSGYITVDDHNHKSLFYYFAEAEITPASKPLVLWLNGGPGCSSLGVGAFSENGPFRPDGEVLVRNEYSWNREANMLYVETPVGVGFSYSKSNSSYMAVDDEATATDNLVFLQRWFNKFPQYRHMDLFLAGESYAGHYIPQLAKLIVEINRKEKFNLKGIALGNPVLEFATDLNSQAEFLWSHGLISDSTYNMFTSVCNYSRYVSEYYRDSMSPVCSRVMSQVSKETSKFVDKYDVTLDVCISSVLSQSKVISPNQMTERIDVCVEDKTVNYLNRNDVQKALHARLVGVRRWDVCSNILDYQVLNLEIPTISLVGSLVKQGIPVLVYSGDQDSVIPLTGSRSLVYRLATELGLNTTVPYRVWFEGKQVGGWTQVYGNILSFATIRGASHEAPFSQPGRSLRLFKSFLEGRPLPEVF</sequence>
<dbReference type="FunFam" id="3.40.50.11320:FF:000004">
    <property type="entry name" value="Carboxypeptidase"/>
    <property type="match status" value="1"/>
</dbReference>
<evidence type="ECO:0000256" key="6">
    <source>
        <dbReference type="ARBA" id="ARBA00022729"/>
    </source>
</evidence>
<keyword evidence="4 11" id="KW-0121">Carboxypeptidase</keyword>
<dbReference type="Gene3D" id="3.40.50.11320">
    <property type="match status" value="1"/>
</dbReference>
<accession>A0A5N5H874</accession>
<proteinExistence type="inferred from homology"/>
<reference evidence="12 13" key="1">
    <citation type="submission" date="2019-09" db="EMBL/GenBank/DDBJ databases">
        <authorList>
            <person name="Ou C."/>
        </authorList>
    </citation>
    <scope>NUCLEOTIDE SEQUENCE [LARGE SCALE GENOMIC DNA]</scope>
    <source>
        <strain evidence="12">S2</strain>
        <tissue evidence="12">Leaf</tissue>
    </source>
</reference>
<evidence type="ECO:0000256" key="10">
    <source>
        <dbReference type="ARBA" id="ARBA00037399"/>
    </source>
</evidence>
<dbReference type="InterPro" id="IPR033124">
    <property type="entry name" value="Ser_caboxypep_his_AS"/>
</dbReference>
<comment type="function">
    <text evidence="10">Probable carboxypeptidase.</text>
</comment>
<dbReference type="PROSITE" id="PS00560">
    <property type="entry name" value="CARBOXYPEPT_SER_HIS"/>
    <property type="match status" value="1"/>
</dbReference>
<comment type="caution">
    <text evidence="12">The sequence shown here is derived from an EMBL/GenBank/DDBJ whole genome shotgun (WGS) entry which is preliminary data.</text>
</comment>
<evidence type="ECO:0000256" key="9">
    <source>
        <dbReference type="ARBA" id="ARBA00023180"/>
    </source>
</evidence>
<dbReference type="GO" id="GO:0005576">
    <property type="term" value="C:extracellular region"/>
    <property type="evidence" value="ECO:0007669"/>
    <property type="project" value="UniProtKB-SubCell"/>
</dbReference>
<feature type="chain" id="PRO_5024469169" description="Carboxypeptidase" evidence="11">
    <location>
        <begin position="27"/>
        <end position="467"/>
    </location>
</feature>
<dbReference type="InterPro" id="IPR018202">
    <property type="entry name" value="Ser_caboxypep_ser_AS"/>
</dbReference>
<keyword evidence="6 11" id="KW-0732">Signal</keyword>
<evidence type="ECO:0000256" key="5">
    <source>
        <dbReference type="ARBA" id="ARBA00022670"/>
    </source>
</evidence>
<dbReference type="Gene3D" id="6.10.250.940">
    <property type="match status" value="1"/>
</dbReference>
<dbReference type="PROSITE" id="PS00131">
    <property type="entry name" value="CARBOXYPEPT_SER_SER"/>
    <property type="match status" value="1"/>
</dbReference>
<dbReference type="FunFam" id="3.40.50.1820:FF:000453">
    <property type="entry name" value="Carboxypeptidase"/>
    <property type="match status" value="1"/>
</dbReference>
<evidence type="ECO:0000256" key="7">
    <source>
        <dbReference type="ARBA" id="ARBA00022801"/>
    </source>
</evidence>
<keyword evidence="9" id="KW-0325">Glycoprotein</keyword>
<keyword evidence="3" id="KW-0964">Secreted</keyword>
<evidence type="ECO:0000256" key="11">
    <source>
        <dbReference type="RuleBase" id="RU361156"/>
    </source>
</evidence>
<keyword evidence="5 11" id="KW-0645">Protease</keyword>
<comment type="subcellular location">
    <subcellularLocation>
        <location evidence="1">Secreted</location>
    </subcellularLocation>
</comment>
<dbReference type="AlphaFoldDB" id="A0A5N5H874"/>
<evidence type="ECO:0000256" key="8">
    <source>
        <dbReference type="ARBA" id="ARBA00023157"/>
    </source>
</evidence>
<evidence type="ECO:0000256" key="1">
    <source>
        <dbReference type="ARBA" id="ARBA00004613"/>
    </source>
</evidence>
<organism evidence="12 13">
    <name type="scientific">Pyrus ussuriensis x Pyrus communis</name>
    <dbReference type="NCBI Taxonomy" id="2448454"/>
    <lineage>
        <taxon>Eukaryota</taxon>
        <taxon>Viridiplantae</taxon>
        <taxon>Streptophyta</taxon>
        <taxon>Embryophyta</taxon>
        <taxon>Tracheophyta</taxon>
        <taxon>Spermatophyta</taxon>
        <taxon>Magnoliopsida</taxon>
        <taxon>eudicotyledons</taxon>
        <taxon>Gunneridae</taxon>
        <taxon>Pentapetalae</taxon>
        <taxon>rosids</taxon>
        <taxon>fabids</taxon>
        <taxon>Rosales</taxon>
        <taxon>Rosaceae</taxon>
        <taxon>Amygdaloideae</taxon>
        <taxon>Maleae</taxon>
        <taxon>Pyrus</taxon>
    </lineage>
</organism>
<dbReference type="GO" id="GO:0004185">
    <property type="term" value="F:serine-type carboxypeptidase activity"/>
    <property type="evidence" value="ECO:0007669"/>
    <property type="project" value="UniProtKB-UniRule"/>
</dbReference>
<dbReference type="PANTHER" id="PTHR11802:SF123">
    <property type="entry name" value="CARBOXYPEPTIDASE"/>
    <property type="match status" value="1"/>
</dbReference>
<dbReference type="EMBL" id="SMOL01000172">
    <property type="protein sequence ID" value="KAB2623828.1"/>
    <property type="molecule type" value="Genomic_DNA"/>
</dbReference>
<dbReference type="GO" id="GO:0006508">
    <property type="term" value="P:proteolysis"/>
    <property type="evidence" value="ECO:0007669"/>
    <property type="project" value="UniProtKB-KW"/>
</dbReference>
<dbReference type="PRINTS" id="PR00724">
    <property type="entry name" value="CRBOXYPTASEC"/>
</dbReference>
<dbReference type="GO" id="GO:0005773">
    <property type="term" value="C:vacuole"/>
    <property type="evidence" value="ECO:0007669"/>
    <property type="project" value="TreeGrafter"/>
</dbReference>
<evidence type="ECO:0000313" key="13">
    <source>
        <dbReference type="Proteomes" id="UP000327157"/>
    </source>
</evidence>
<keyword evidence="7 11" id="KW-0378">Hydrolase</keyword>
<dbReference type="Pfam" id="PF00450">
    <property type="entry name" value="Peptidase_S10"/>
    <property type="match status" value="1"/>
</dbReference>
<dbReference type="PANTHER" id="PTHR11802">
    <property type="entry name" value="SERINE PROTEASE FAMILY S10 SERINE CARBOXYPEPTIDASE"/>
    <property type="match status" value="1"/>
</dbReference>
<dbReference type="Gene3D" id="3.40.50.1820">
    <property type="entry name" value="alpha/beta hydrolase"/>
    <property type="match status" value="1"/>
</dbReference>
<evidence type="ECO:0000256" key="2">
    <source>
        <dbReference type="ARBA" id="ARBA00009431"/>
    </source>
</evidence>
<evidence type="ECO:0000256" key="3">
    <source>
        <dbReference type="ARBA" id="ARBA00022525"/>
    </source>
</evidence>
<protein>
    <recommendedName>
        <fullName evidence="11">Carboxypeptidase</fullName>
        <ecNumber evidence="11">3.4.16.-</ecNumber>
    </recommendedName>
</protein>
<feature type="signal peptide" evidence="11">
    <location>
        <begin position="1"/>
        <end position="26"/>
    </location>
</feature>
<keyword evidence="8" id="KW-1015">Disulfide bond</keyword>
<dbReference type="OrthoDB" id="443318at2759"/>
<dbReference type="Proteomes" id="UP000327157">
    <property type="component" value="Unassembled WGS sequence"/>
</dbReference>
<comment type="similarity">
    <text evidence="2 11">Belongs to the peptidase S10 family.</text>
</comment>
<evidence type="ECO:0000256" key="4">
    <source>
        <dbReference type="ARBA" id="ARBA00022645"/>
    </source>
</evidence>
<dbReference type="EC" id="3.4.16.-" evidence="11"/>
<evidence type="ECO:0000313" key="12">
    <source>
        <dbReference type="EMBL" id="KAB2623828.1"/>
    </source>
</evidence>